<comment type="caution">
    <text evidence="1">The sequence shown here is derived from an EMBL/GenBank/DDBJ whole genome shotgun (WGS) entry which is preliminary data.</text>
</comment>
<dbReference type="Pfam" id="PF06224">
    <property type="entry name" value="AlkZ-like"/>
    <property type="match status" value="1"/>
</dbReference>
<protein>
    <recommendedName>
        <fullName evidence="3">Winged helix DNA-binding domain-containing protein</fullName>
    </recommendedName>
</protein>
<evidence type="ECO:0008006" key="3">
    <source>
        <dbReference type="Google" id="ProtNLM"/>
    </source>
</evidence>
<dbReference type="RefSeq" id="WP_213007684.1">
    <property type="nucleotide sequence ID" value="NZ_BOQN01000049.1"/>
</dbReference>
<gene>
    <name evidence="1" type="ORF">Ato02nite_035960</name>
</gene>
<evidence type="ECO:0000313" key="2">
    <source>
        <dbReference type="Proteomes" id="UP000677082"/>
    </source>
</evidence>
<organism evidence="1 2">
    <name type="scientific">Paractinoplanes toevensis</name>
    <dbReference type="NCBI Taxonomy" id="571911"/>
    <lineage>
        <taxon>Bacteria</taxon>
        <taxon>Bacillati</taxon>
        <taxon>Actinomycetota</taxon>
        <taxon>Actinomycetes</taxon>
        <taxon>Micromonosporales</taxon>
        <taxon>Micromonosporaceae</taxon>
        <taxon>Paractinoplanes</taxon>
    </lineage>
</organism>
<dbReference type="Proteomes" id="UP000677082">
    <property type="component" value="Unassembled WGS sequence"/>
</dbReference>
<keyword evidence="2" id="KW-1185">Reference proteome</keyword>
<dbReference type="InterPro" id="IPR009351">
    <property type="entry name" value="AlkZ-like"/>
</dbReference>
<sequence length="353" mass="38213">MIPALTDRALNRATLARQYLLDRTDVPVLEAIEHLGGMQSQAPLAPYVGLWSRLSAFDPAVLSELMSRRETVRTHLMRTTVHLVSARDCLDWHTLFQPRNAAAMTPNTAGLPPIDRTSLRTAAERLLRASPRTRAELGRLLAASFVGADPGALAFAAAQEVAMCQVPPRGLWGRTGPAAWALVEKWLGEAPRSTTPVSAVVLRGLGAFGPATIADLQTWSGLTRLGEVVGALSLRTFRSPAGPLLYDLPDAPRPDEDTPAPPRFLPEYDNLLLSHRDRTRFIPSPRRVPLPPGNGATMGTYLLDGTWQGTWRLRGETLDVEPFTPPADPAPLLAEASRLAAFLGGSTARLLPT</sequence>
<accession>A0A919W5U0</accession>
<dbReference type="EMBL" id="BOQN01000049">
    <property type="protein sequence ID" value="GIM91803.1"/>
    <property type="molecule type" value="Genomic_DNA"/>
</dbReference>
<dbReference type="PANTHER" id="PTHR38479:SF2">
    <property type="entry name" value="WINGED HELIX DNA-BINDING DOMAIN-CONTAINING PROTEIN"/>
    <property type="match status" value="1"/>
</dbReference>
<evidence type="ECO:0000313" key="1">
    <source>
        <dbReference type="EMBL" id="GIM91803.1"/>
    </source>
</evidence>
<name>A0A919W5U0_9ACTN</name>
<dbReference type="AlphaFoldDB" id="A0A919W5U0"/>
<reference evidence="1 2" key="1">
    <citation type="submission" date="2021-03" db="EMBL/GenBank/DDBJ databases">
        <title>Whole genome shotgun sequence of Actinoplanes toevensis NBRC 105298.</title>
        <authorList>
            <person name="Komaki H."/>
            <person name="Tamura T."/>
        </authorList>
    </citation>
    <scope>NUCLEOTIDE SEQUENCE [LARGE SCALE GENOMIC DNA]</scope>
    <source>
        <strain evidence="1 2">NBRC 105298</strain>
    </source>
</reference>
<dbReference type="PANTHER" id="PTHR38479">
    <property type="entry name" value="LMO0824 PROTEIN"/>
    <property type="match status" value="1"/>
</dbReference>
<proteinExistence type="predicted"/>